<proteinExistence type="predicted"/>
<name>A0ABV6XWI6_9ACTN</name>
<dbReference type="Proteomes" id="UP001592581">
    <property type="component" value="Unassembled WGS sequence"/>
</dbReference>
<evidence type="ECO:0000313" key="1">
    <source>
        <dbReference type="EMBL" id="MFC1442472.1"/>
    </source>
</evidence>
<dbReference type="InterPro" id="IPR045682">
    <property type="entry name" value="DUF6193"/>
</dbReference>
<sequence>MSFGAGQNEGGWDDGGVLRAVLRRTAEELGLALPESDRKWGRLAEYVDAGSGRRVMVYPPDEGRQTFQVNLQDNGTRLACGWTTDLTKVARATAAWTGGAGLEETRAGASFVRFRPWALTHEREPFGAVELTWWAKLDRIHMPPYDRHPRAHALLAAAYAQPVLRVLMPVNSHFNLWFSTSVEEFWKGRVGYVICPYDDGFYGLRKDSELVARTETPEEAVALMVAALPEGLGPAS</sequence>
<evidence type="ECO:0000313" key="2">
    <source>
        <dbReference type="Proteomes" id="UP001592581"/>
    </source>
</evidence>
<accession>A0ABV6XWI6</accession>
<protein>
    <submittedName>
        <fullName evidence="1">DUF6193 family natural product biosynthesis protein</fullName>
    </submittedName>
</protein>
<dbReference type="EMBL" id="JBEUKS010000012">
    <property type="protein sequence ID" value="MFC1442472.1"/>
    <property type="molecule type" value="Genomic_DNA"/>
</dbReference>
<reference evidence="1 2" key="1">
    <citation type="submission" date="2024-06" db="EMBL/GenBank/DDBJ databases">
        <authorList>
            <person name="Lee S.D."/>
        </authorList>
    </citation>
    <scope>NUCLEOTIDE SEQUENCE [LARGE SCALE GENOMIC DNA]</scope>
    <source>
        <strain evidence="1 2">N1-10</strain>
    </source>
</reference>
<dbReference type="RefSeq" id="WP_380567557.1">
    <property type="nucleotide sequence ID" value="NZ_JBEUKS010000012.1"/>
</dbReference>
<keyword evidence="2" id="KW-1185">Reference proteome</keyword>
<organism evidence="1 2">
    <name type="scientific">Streptacidiphilus jeojiensis</name>
    <dbReference type="NCBI Taxonomy" id="3229225"/>
    <lineage>
        <taxon>Bacteria</taxon>
        <taxon>Bacillati</taxon>
        <taxon>Actinomycetota</taxon>
        <taxon>Actinomycetes</taxon>
        <taxon>Kitasatosporales</taxon>
        <taxon>Streptomycetaceae</taxon>
        <taxon>Streptacidiphilus</taxon>
    </lineage>
</organism>
<comment type="caution">
    <text evidence="1">The sequence shown here is derived from an EMBL/GenBank/DDBJ whole genome shotgun (WGS) entry which is preliminary data.</text>
</comment>
<dbReference type="Pfam" id="PF19692">
    <property type="entry name" value="DUF6193"/>
    <property type="match status" value="1"/>
</dbReference>
<gene>
    <name evidence="1" type="ORF">ABUW04_29890</name>
</gene>